<protein>
    <recommendedName>
        <fullName evidence="2">Tyr recombinase domain-containing protein</fullName>
    </recommendedName>
</protein>
<keyword evidence="1" id="KW-0233">DNA recombination</keyword>
<dbReference type="Gene3D" id="1.10.443.10">
    <property type="entry name" value="Intergrase catalytic core"/>
    <property type="match status" value="1"/>
</dbReference>
<evidence type="ECO:0000259" key="2">
    <source>
        <dbReference type="PROSITE" id="PS51898"/>
    </source>
</evidence>
<dbReference type="EMBL" id="NIOJ01000018">
    <property type="protein sequence ID" value="PNT99514.1"/>
    <property type="molecule type" value="Genomic_DNA"/>
</dbReference>
<dbReference type="Pfam" id="PF00589">
    <property type="entry name" value="Phage_integrase"/>
    <property type="match status" value="1"/>
</dbReference>
<dbReference type="KEGG" id="cthd:CDO33_14915"/>
<comment type="caution">
    <text evidence="3">The sequence shown here is derived from an EMBL/GenBank/DDBJ whole genome shotgun (WGS) entry which is preliminary data.</text>
</comment>
<dbReference type="SUPFAM" id="SSF56349">
    <property type="entry name" value="DNA breaking-rejoining enzymes"/>
    <property type="match status" value="1"/>
</dbReference>
<dbReference type="GO" id="GO:0015074">
    <property type="term" value="P:DNA integration"/>
    <property type="evidence" value="ECO:0007669"/>
    <property type="project" value="InterPro"/>
</dbReference>
<proteinExistence type="predicted"/>
<reference evidence="3 4" key="1">
    <citation type="submission" date="2017-06" db="EMBL/GenBank/DDBJ databases">
        <title>Investigating the central metabolism of Clostridium thermosuccinogenes.</title>
        <authorList>
            <person name="Koendjbiharie J.G."/>
            <person name="van Kranenburg R."/>
        </authorList>
    </citation>
    <scope>NUCLEOTIDE SEQUENCE [LARGE SCALE GENOMIC DNA]</scope>
    <source>
        <strain evidence="3 4">DSM 5806</strain>
    </source>
</reference>
<dbReference type="PROSITE" id="PS51898">
    <property type="entry name" value="TYR_RECOMBINASE"/>
    <property type="match status" value="1"/>
</dbReference>
<organism evidence="3 4">
    <name type="scientific">Clostridium thermosuccinogenes</name>
    <dbReference type="NCBI Taxonomy" id="84032"/>
    <lineage>
        <taxon>Bacteria</taxon>
        <taxon>Bacillati</taxon>
        <taxon>Bacillota</taxon>
        <taxon>Clostridia</taxon>
        <taxon>Eubacteriales</taxon>
        <taxon>Clostridiaceae</taxon>
        <taxon>Clostridium</taxon>
    </lineage>
</organism>
<sequence length="151" mass="17025">MKFIEVLQLIINLLKSVLAEILSLIKQQIDELLNTLLFPCLLISRKSWQIYSGKLELYINCTDSGLTRFGARYRLGCLRKKATQAAPPLAKKNITSHAFQHTAALRMLQSGVDISAIAIWFGHESILTTHKYMEANMGMKSKTFKKISEPG</sequence>
<dbReference type="InterPro" id="IPR002104">
    <property type="entry name" value="Integrase_catalytic"/>
</dbReference>
<dbReference type="GO" id="GO:0003677">
    <property type="term" value="F:DNA binding"/>
    <property type="evidence" value="ECO:0007669"/>
    <property type="project" value="InterPro"/>
</dbReference>
<dbReference type="Proteomes" id="UP000236151">
    <property type="component" value="Unassembled WGS sequence"/>
</dbReference>
<evidence type="ECO:0000313" key="3">
    <source>
        <dbReference type="EMBL" id="PNT99514.1"/>
    </source>
</evidence>
<dbReference type="InterPro" id="IPR013762">
    <property type="entry name" value="Integrase-like_cat_sf"/>
</dbReference>
<accession>A0A2K2FFC8</accession>
<evidence type="ECO:0000256" key="1">
    <source>
        <dbReference type="ARBA" id="ARBA00023172"/>
    </source>
</evidence>
<feature type="domain" description="Tyr recombinase" evidence="2">
    <location>
        <begin position="1"/>
        <end position="145"/>
    </location>
</feature>
<dbReference type="AlphaFoldDB" id="A0A2K2FFC8"/>
<keyword evidence="4" id="KW-1185">Reference proteome</keyword>
<gene>
    <name evidence="3" type="ORF">CDQ84_08620</name>
</gene>
<evidence type="ECO:0000313" key="4">
    <source>
        <dbReference type="Proteomes" id="UP000236151"/>
    </source>
</evidence>
<dbReference type="GO" id="GO:0006310">
    <property type="term" value="P:DNA recombination"/>
    <property type="evidence" value="ECO:0007669"/>
    <property type="project" value="UniProtKB-KW"/>
</dbReference>
<dbReference type="InterPro" id="IPR011010">
    <property type="entry name" value="DNA_brk_join_enz"/>
</dbReference>
<name>A0A2K2FFC8_9CLOT</name>